<keyword evidence="2" id="KW-1185">Reference proteome</keyword>
<name>A0ABQ2IWK8_9PSEU</name>
<protein>
    <submittedName>
        <fullName evidence="1">Uncharacterized protein</fullName>
    </submittedName>
</protein>
<comment type="caution">
    <text evidence="1">The sequence shown here is derived from an EMBL/GenBank/DDBJ whole genome shotgun (WGS) entry which is preliminary data.</text>
</comment>
<dbReference type="Proteomes" id="UP000597656">
    <property type="component" value="Unassembled WGS sequence"/>
</dbReference>
<evidence type="ECO:0000313" key="1">
    <source>
        <dbReference type="EMBL" id="GGN30631.1"/>
    </source>
</evidence>
<sequence length="44" mass="4939">METRSNTGYDHEMHVLWWKVPAVWDGPAAYQLVGGVMAYQGDDG</sequence>
<reference evidence="2" key="1">
    <citation type="journal article" date="2019" name="Int. J. Syst. Evol. Microbiol.">
        <title>The Global Catalogue of Microorganisms (GCM) 10K type strain sequencing project: providing services to taxonomists for standard genome sequencing and annotation.</title>
        <authorList>
            <consortium name="The Broad Institute Genomics Platform"/>
            <consortium name="The Broad Institute Genome Sequencing Center for Infectious Disease"/>
            <person name="Wu L."/>
            <person name="Ma J."/>
        </authorList>
    </citation>
    <scope>NUCLEOTIDE SEQUENCE [LARGE SCALE GENOMIC DNA]</scope>
    <source>
        <strain evidence="2">CGMCC 4.7319</strain>
    </source>
</reference>
<evidence type="ECO:0000313" key="2">
    <source>
        <dbReference type="Proteomes" id="UP000597656"/>
    </source>
</evidence>
<organism evidence="1 2">
    <name type="scientific">Lentzea pudingi</name>
    <dbReference type="NCBI Taxonomy" id="1789439"/>
    <lineage>
        <taxon>Bacteria</taxon>
        <taxon>Bacillati</taxon>
        <taxon>Actinomycetota</taxon>
        <taxon>Actinomycetes</taxon>
        <taxon>Pseudonocardiales</taxon>
        <taxon>Pseudonocardiaceae</taxon>
        <taxon>Lentzea</taxon>
    </lineage>
</organism>
<proteinExistence type="predicted"/>
<dbReference type="EMBL" id="BMNC01000053">
    <property type="protein sequence ID" value="GGN30631.1"/>
    <property type="molecule type" value="Genomic_DNA"/>
</dbReference>
<gene>
    <name evidence="1" type="ORF">GCM10011609_88530</name>
</gene>
<accession>A0ABQ2IWK8</accession>